<protein>
    <recommendedName>
        <fullName evidence="4">BTB domain-containing protein</fullName>
    </recommendedName>
</protein>
<reference evidence="2" key="1">
    <citation type="journal article" date="2020" name="Stud. Mycol.">
        <title>101 Dothideomycetes genomes: a test case for predicting lifestyles and emergence of pathogens.</title>
        <authorList>
            <person name="Haridas S."/>
            <person name="Albert R."/>
            <person name="Binder M."/>
            <person name="Bloem J."/>
            <person name="Labutti K."/>
            <person name="Salamov A."/>
            <person name="Andreopoulos B."/>
            <person name="Baker S."/>
            <person name="Barry K."/>
            <person name="Bills G."/>
            <person name="Bluhm B."/>
            <person name="Cannon C."/>
            <person name="Castanera R."/>
            <person name="Culley D."/>
            <person name="Daum C."/>
            <person name="Ezra D."/>
            <person name="Gonzalez J."/>
            <person name="Henrissat B."/>
            <person name="Kuo A."/>
            <person name="Liang C."/>
            <person name="Lipzen A."/>
            <person name="Lutzoni F."/>
            <person name="Magnuson J."/>
            <person name="Mondo S."/>
            <person name="Nolan M."/>
            <person name="Ohm R."/>
            <person name="Pangilinan J."/>
            <person name="Park H.-J."/>
            <person name="Ramirez L."/>
            <person name="Alfaro M."/>
            <person name="Sun H."/>
            <person name="Tritt A."/>
            <person name="Yoshinaga Y."/>
            <person name="Zwiers L.-H."/>
            <person name="Turgeon B."/>
            <person name="Goodwin S."/>
            <person name="Spatafora J."/>
            <person name="Crous P."/>
            <person name="Grigoriev I."/>
        </authorList>
    </citation>
    <scope>NUCLEOTIDE SEQUENCE</scope>
    <source>
        <strain evidence="2">CBS 379.55</strain>
    </source>
</reference>
<accession>A0A6A6JWF1</accession>
<dbReference type="EMBL" id="ML986485">
    <property type="protein sequence ID" value="KAF2280066.1"/>
    <property type="molecule type" value="Genomic_DNA"/>
</dbReference>
<evidence type="ECO:0000256" key="1">
    <source>
        <dbReference type="SAM" id="MobiDB-lite"/>
    </source>
</evidence>
<evidence type="ECO:0000313" key="3">
    <source>
        <dbReference type="Proteomes" id="UP000800097"/>
    </source>
</evidence>
<organism evidence="2 3">
    <name type="scientific">Westerdykella ornata</name>
    <dbReference type="NCBI Taxonomy" id="318751"/>
    <lineage>
        <taxon>Eukaryota</taxon>
        <taxon>Fungi</taxon>
        <taxon>Dikarya</taxon>
        <taxon>Ascomycota</taxon>
        <taxon>Pezizomycotina</taxon>
        <taxon>Dothideomycetes</taxon>
        <taxon>Pleosporomycetidae</taxon>
        <taxon>Pleosporales</taxon>
        <taxon>Sporormiaceae</taxon>
        <taxon>Westerdykella</taxon>
    </lineage>
</organism>
<dbReference type="RefSeq" id="XP_033657604.1">
    <property type="nucleotide sequence ID" value="XM_033796228.1"/>
</dbReference>
<feature type="compositionally biased region" description="Acidic residues" evidence="1">
    <location>
        <begin position="343"/>
        <end position="363"/>
    </location>
</feature>
<gene>
    <name evidence="2" type="ORF">EI97DRAFT_390848</name>
</gene>
<keyword evidence="3" id="KW-1185">Reference proteome</keyword>
<dbReference type="AlphaFoldDB" id="A0A6A6JWF1"/>
<sequence length="425" mass="46426">MAQQLSWTYDPHDVATLIVFLPDGTSKRITNLPAGLIRCTCPVLAEALSDGPQGRRQAGIDVRSEDIVHGLMRYLQWGDYLTPAERDQASPSLLKHAEMSKVAQDFDLPRLRVAARMHFFSNTELACCVPCPPADLCETIRFLYRYPTAGPELLDCLLNYCVSCFAYHDLGANAGFRQVAYEIPEFHRALVQTSFKRGLIDEGASAIMQLPVCENTPLSVEIETRDLQSEHYAHGWYDTEPDRLDSTDTDGDAFGSLRTKRRKTLTQSDFNFALVRRFKKDGAGQGAGVYSDSDLSSAEEGFTLVHRPNVTREFDDHADTSNVSSMSAVGEGGARAAETAYDSADEGDDEGFSEESGPDESDDAASVVDVPQHPAPNTLVFDPDLLAACARLQLECSAPSTPKVISAPIPSTDVDDGNSSSWSLV</sequence>
<name>A0A6A6JWF1_WESOR</name>
<evidence type="ECO:0008006" key="4">
    <source>
        <dbReference type="Google" id="ProtNLM"/>
    </source>
</evidence>
<dbReference type="Proteomes" id="UP000800097">
    <property type="component" value="Unassembled WGS sequence"/>
</dbReference>
<proteinExistence type="predicted"/>
<feature type="region of interest" description="Disordered" evidence="1">
    <location>
        <begin position="400"/>
        <end position="425"/>
    </location>
</feature>
<evidence type="ECO:0000313" key="2">
    <source>
        <dbReference type="EMBL" id="KAF2280066.1"/>
    </source>
</evidence>
<dbReference type="OrthoDB" id="3945102at2759"/>
<feature type="region of interest" description="Disordered" evidence="1">
    <location>
        <begin position="313"/>
        <end position="377"/>
    </location>
</feature>
<dbReference type="GeneID" id="54549403"/>